<dbReference type="RefSeq" id="WP_147054659.1">
    <property type="nucleotide sequence ID" value="NZ_BJYL01000004.1"/>
</dbReference>
<evidence type="ECO:0000313" key="2">
    <source>
        <dbReference type="Proteomes" id="UP000321901"/>
    </source>
</evidence>
<proteinExistence type="predicted"/>
<name>A0A511Z3K4_9BACL</name>
<accession>A0A511Z3K4</accession>
<gene>
    <name evidence="1" type="primary">ylzI</name>
    <name evidence="1" type="ORF">SLU01_03330</name>
</gene>
<dbReference type="AlphaFoldDB" id="A0A511Z3K4"/>
<dbReference type="OrthoDB" id="9799862at2"/>
<keyword evidence="2" id="KW-1185">Reference proteome</keyword>
<dbReference type="PANTHER" id="PTHR39185">
    <property type="entry name" value="SWARMING MOTILITY PROTEIN SWRD"/>
    <property type="match status" value="1"/>
</dbReference>
<dbReference type="PANTHER" id="PTHR39185:SF1">
    <property type="entry name" value="SWARMING MOTILITY PROTEIN SWRD"/>
    <property type="match status" value="1"/>
</dbReference>
<dbReference type="Pfam" id="PF06289">
    <property type="entry name" value="FlbD"/>
    <property type="match status" value="1"/>
</dbReference>
<evidence type="ECO:0000313" key="1">
    <source>
        <dbReference type="EMBL" id="GEN82021.1"/>
    </source>
</evidence>
<evidence type="ECO:0008006" key="3">
    <source>
        <dbReference type="Google" id="ProtNLM"/>
    </source>
</evidence>
<dbReference type="Proteomes" id="UP000321901">
    <property type="component" value="Unassembled WGS sequence"/>
</dbReference>
<protein>
    <recommendedName>
        <fullName evidence="3">Flagellar protein FlbD</fullName>
    </recommendedName>
</protein>
<dbReference type="EMBL" id="BJYL01000004">
    <property type="protein sequence ID" value="GEN82021.1"/>
    <property type="molecule type" value="Genomic_DNA"/>
</dbReference>
<reference evidence="1 2" key="1">
    <citation type="submission" date="2019-07" db="EMBL/GenBank/DDBJ databases">
        <title>Whole genome shotgun sequence of Sporosarcina luteola NBRC 105378.</title>
        <authorList>
            <person name="Hosoyama A."/>
            <person name="Uohara A."/>
            <person name="Ohji S."/>
            <person name="Ichikawa N."/>
        </authorList>
    </citation>
    <scope>NUCLEOTIDE SEQUENCE [LARGE SCALE GENOMIC DNA]</scope>
    <source>
        <strain evidence="1 2">NBRC 105378</strain>
    </source>
</reference>
<organism evidence="1 2">
    <name type="scientific">Sporosarcina luteola</name>
    <dbReference type="NCBI Taxonomy" id="582850"/>
    <lineage>
        <taxon>Bacteria</taxon>
        <taxon>Bacillati</taxon>
        <taxon>Bacillota</taxon>
        <taxon>Bacilli</taxon>
        <taxon>Bacillales</taxon>
        <taxon>Caryophanaceae</taxon>
        <taxon>Sporosarcina</taxon>
    </lineage>
</organism>
<dbReference type="InterPro" id="IPR009384">
    <property type="entry name" value="SwrD-like"/>
</dbReference>
<sequence>MIKVTRLNGATFTLNALYIEKVESFPDTTITLTTGSKYVVLDPAEVIQKRIIDFYQKVQLLSNPHIRGEEDEE</sequence>
<comment type="caution">
    <text evidence="1">The sequence shown here is derived from an EMBL/GenBank/DDBJ whole genome shotgun (WGS) entry which is preliminary data.</text>
</comment>